<feature type="transmembrane region" description="Helical" evidence="2">
    <location>
        <begin position="327"/>
        <end position="347"/>
    </location>
</feature>
<feature type="transmembrane region" description="Helical" evidence="2">
    <location>
        <begin position="284"/>
        <end position="307"/>
    </location>
</feature>
<feature type="transmembrane region" description="Helical" evidence="2">
    <location>
        <begin position="197"/>
        <end position="219"/>
    </location>
</feature>
<evidence type="ECO:0000313" key="3">
    <source>
        <dbReference type="EMBL" id="TBW34601.1"/>
    </source>
</evidence>
<organism evidence="3 4">
    <name type="scientific">Siculibacillus lacustris</name>
    <dbReference type="NCBI Taxonomy" id="1549641"/>
    <lineage>
        <taxon>Bacteria</taxon>
        <taxon>Pseudomonadati</taxon>
        <taxon>Pseudomonadota</taxon>
        <taxon>Alphaproteobacteria</taxon>
        <taxon>Hyphomicrobiales</taxon>
        <taxon>Ancalomicrobiaceae</taxon>
        <taxon>Siculibacillus</taxon>
    </lineage>
</organism>
<keyword evidence="4" id="KW-1185">Reference proteome</keyword>
<gene>
    <name evidence="3" type="ORF">EYW49_17790</name>
</gene>
<name>A0A4Q9VI30_9HYPH</name>
<keyword evidence="2" id="KW-1133">Transmembrane helix</keyword>
<feature type="transmembrane region" description="Helical" evidence="2">
    <location>
        <begin position="226"/>
        <end position="248"/>
    </location>
</feature>
<dbReference type="Pfam" id="PF10129">
    <property type="entry name" value="OpgC_C"/>
    <property type="match status" value="1"/>
</dbReference>
<feature type="transmembrane region" description="Helical" evidence="2">
    <location>
        <begin position="141"/>
        <end position="165"/>
    </location>
</feature>
<dbReference type="PANTHER" id="PTHR38592:SF3">
    <property type="entry name" value="BLL4819 PROTEIN"/>
    <property type="match status" value="1"/>
</dbReference>
<dbReference type="EMBL" id="SJFN01000032">
    <property type="protein sequence ID" value="TBW34601.1"/>
    <property type="molecule type" value="Genomic_DNA"/>
</dbReference>
<keyword evidence="2" id="KW-0812">Transmembrane</keyword>
<dbReference type="Proteomes" id="UP000292781">
    <property type="component" value="Unassembled WGS sequence"/>
</dbReference>
<accession>A0A4Q9VI30</accession>
<dbReference type="PIRSF" id="PIRSF028704">
    <property type="entry name" value="UPC028704"/>
    <property type="match status" value="1"/>
</dbReference>
<dbReference type="PANTHER" id="PTHR38592">
    <property type="entry name" value="BLL4819 PROTEIN"/>
    <property type="match status" value="1"/>
</dbReference>
<dbReference type="InterPro" id="IPR014550">
    <property type="entry name" value="UCP028704_OpgC"/>
</dbReference>
<keyword evidence="2" id="KW-0472">Membrane</keyword>
<feature type="compositionally biased region" description="Pro residues" evidence="1">
    <location>
        <begin position="1"/>
        <end position="15"/>
    </location>
</feature>
<feature type="transmembrane region" description="Helical" evidence="2">
    <location>
        <begin position="368"/>
        <end position="387"/>
    </location>
</feature>
<dbReference type="AlphaFoldDB" id="A0A4Q9VI30"/>
<feature type="transmembrane region" description="Helical" evidence="2">
    <location>
        <begin position="254"/>
        <end position="272"/>
    </location>
</feature>
<comment type="caution">
    <text evidence="3">The sequence shown here is derived from an EMBL/GenBank/DDBJ whole genome shotgun (WGS) entry which is preliminary data.</text>
</comment>
<proteinExistence type="predicted"/>
<sequence length="421" mass="46711">MASPPPRATFPPRRPATPRRPRRLYAFGAGRSLGRTQLRYRPWSVPWIGVSSEAASNRGRRHVPRDANAVDFWRGFALIEIFVNHVPGNFYEQFTHKALSLSDSAELFVFLAGWSLKFVVGPPDAPAPAVRLVGRLVLRAYQLFSAHVVIVMLAVAMLAAAARLLDNPLILEWFNAAAVFYEPVETHIGLVLLTHQLGYFDILPLYVVLLLLSPLIALLDRFNQTVLLTVSFLIYIVSLITEATFTTWPTQGEWFFNPMCWQFDFVLGFLFARPTGAGGWARRNLGWVRIVAIPILAAAAWARWYGFELDPTLAPEPHLLFVDAKSFLSPIRVMQFLLLVAAFSAVYPTIARFVPPLVSVLSLLGRNSLLVFCLGSLLSLALQIGRFAVRGGIAFDTAAVAGGLLLLYAVAAGHEWLETSR</sequence>
<evidence type="ECO:0000313" key="4">
    <source>
        <dbReference type="Proteomes" id="UP000292781"/>
    </source>
</evidence>
<evidence type="ECO:0000256" key="2">
    <source>
        <dbReference type="SAM" id="Phobius"/>
    </source>
</evidence>
<evidence type="ECO:0000256" key="1">
    <source>
        <dbReference type="SAM" id="MobiDB-lite"/>
    </source>
</evidence>
<dbReference type="OrthoDB" id="9775975at2"/>
<protein>
    <submittedName>
        <fullName evidence="3">OpgC domain-containing protein</fullName>
    </submittedName>
</protein>
<feature type="transmembrane region" description="Helical" evidence="2">
    <location>
        <begin position="393"/>
        <end position="411"/>
    </location>
</feature>
<reference evidence="3 4" key="1">
    <citation type="submission" date="2019-02" db="EMBL/GenBank/DDBJ databases">
        <title>Siculibacillus lacustris gen. nov., sp. nov., a new rosette-forming bacterium isolated from a freshwater crater lake (Lake St. Ana, Romania).</title>
        <authorList>
            <person name="Felfoldi T."/>
            <person name="Marton Z."/>
            <person name="Szabo A."/>
            <person name="Mentes A."/>
            <person name="Boka K."/>
            <person name="Marialigeti K."/>
            <person name="Mathe I."/>
            <person name="Koncz M."/>
            <person name="Schumann P."/>
            <person name="Toth E."/>
        </authorList>
    </citation>
    <scope>NUCLEOTIDE SEQUENCE [LARGE SCALE GENOMIC DNA]</scope>
    <source>
        <strain evidence="3 4">SA-279</strain>
    </source>
</reference>
<feature type="region of interest" description="Disordered" evidence="1">
    <location>
        <begin position="1"/>
        <end position="20"/>
    </location>
</feature>